<accession>A0A7S4QI58</accession>
<proteinExistence type="predicted"/>
<evidence type="ECO:0000313" key="1">
    <source>
        <dbReference type="EMBL" id="CAE4582380.1"/>
    </source>
</evidence>
<protein>
    <submittedName>
        <fullName evidence="1">Uncharacterized protein</fullName>
    </submittedName>
</protein>
<sequence length="132" mass="15138">MVAQAFLSNRGANLPDVRDSKALCDIARNMHIYMERVKKMTQWKNEGERMVFLKARVADIGQYAEMVSARQHVHGLTREDFWELWEVAVSDGHSCEKVHAFLDTACNVFHLKYAAEGEVQCSKRGKKKGPKR</sequence>
<dbReference type="AlphaFoldDB" id="A0A7S4QI58"/>
<gene>
    <name evidence="1" type="ORF">DBRI00130_LOCUS2213</name>
</gene>
<reference evidence="1" key="1">
    <citation type="submission" date="2021-01" db="EMBL/GenBank/DDBJ databases">
        <authorList>
            <person name="Corre E."/>
            <person name="Pelletier E."/>
            <person name="Niang G."/>
            <person name="Scheremetjew M."/>
            <person name="Finn R."/>
            <person name="Kale V."/>
            <person name="Holt S."/>
            <person name="Cochrane G."/>
            <person name="Meng A."/>
            <person name="Brown T."/>
            <person name="Cohen L."/>
        </authorList>
    </citation>
    <scope>NUCLEOTIDE SEQUENCE</scope>
    <source>
        <strain evidence="1">GSO104</strain>
    </source>
</reference>
<name>A0A7S4QI58_9STRA</name>
<organism evidence="1">
    <name type="scientific">Ditylum brightwellii</name>
    <dbReference type="NCBI Taxonomy" id="49249"/>
    <lineage>
        <taxon>Eukaryota</taxon>
        <taxon>Sar</taxon>
        <taxon>Stramenopiles</taxon>
        <taxon>Ochrophyta</taxon>
        <taxon>Bacillariophyta</taxon>
        <taxon>Mediophyceae</taxon>
        <taxon>Lithodesmiophycidae</taxon>
        <taxon>Lithodesmiales</taxon>
        <taxon>Lithodesmiaceae</taxon>
        <taxon>Ditylum</taxon>
    </lineage>
</organism>
<dbReference type="EMBL" id="HBNS01002750">
    <property type="protein sequence ID" value="CAE4582380.1"/>
    <property type="molecule type" value="Transcribed_RNA"/>
</dbReference>